<gene>
    <name evidence="2" type="ORF">TCM_034873</name>
</gene>
<dbReference type="HOGENOM" id="CLU_2610873_0_0_1"/>
<keyword evidence="1" id="KW-0732">Signal</keyword>
<evidence type="ECO:0000256" key="1">
    <source>
        <dbReference type="SAM" id="SignalP"/>
    </source>
</evidence>
<feature type="chain" id="PRO_5011955064" description="Secreted protein" evidence="1">
    <location>
        <begin position="16"/>
        <end position="79"/>
    </location>
</feature>
<evidence type="ECO:0008006" key="4">
    <source>
        <dbReference type="Google" id="ProtNLM"/>
    </source>
</evidence>
<evidence type="ECO:0000313" key="2">
    <source>
        <dbReference type="EMBL" id="EOY15963.1"/>
    </source>
</evidence>
<protein>
    <recommendedName>
        <fullName evidence="4">Secreted protein</fullName>
    </recommendedName>
</protein>
<name>A0A061FGC2_THECC</name>
<organism evidence="2 3">
    <name type="scientific">Theobroma cacao</name>
    <name type="common">Cacao</name>
    <name type="synonym">Cocoa</name>
    <dbReference type="NCBI Taxonomy" id="3641"/>
    <lineage>
        <taxon>Eukaryota</taxon>
        <taxon>Viridiplantae</taxon>
        <taxon>Streptophyta</taxon>
        <taxon>Embryophyta</taxon>
        <taxon>Tracheophyta</taxon>
        <taxon>Spermatophyta</taxon>
        <taxon>Magnoliopsida</taxon>
        <taxon>eudicotyledons</taxon>
        <taxon>Gunneridae</taxon>
        <taxon>Pentapetalae</taxon>
        <taxon>rosids</taxon>
        <taxon>malvids</taxon>
        <taxon>Malvales</taxon>
        <taxon>Malvaceae</taxon>
        <taxon>Byttnerioideae</taxon>
        <taxon>Theobroma</taxon>
    </lineage>
</organism>
<dbReference type="AlphaFoldDB" id="A0A061FGC2"/>
<evidence type="ECO:0000313" key="3">
    <source>
        <dbReference type="Proteomes" id="UP000026915"/>
    </source>
</evidence>
<reference evidence="2 3" key="1">
    <citation type="journal article" date="2013" name="Genome Biol.">
        <title>The genome sequence of the most widely cultivated cacao type and its use to identify candidate genes regulating pod color.</title>
        <authorList>
            <person name="Motamayor J.C."/>
            <person name="Mockaitis K."/>
            <person name="Schmutz J."/>
            <person name="Haiminen N."/>
            <person name="Iii D.L."/>
            <person name="Cornejo O."/>
            <person name="Findley S.D."/>
            <person name="Zheng P."/>
            <person name="Utro F."/>
            <person name="Royaert S."/>
            <person name="Saski C."/>
            <person name="Jenkins J."/>
            <person name="Podicheti R."/>
            <person name="Zhao M."/>
            <person name="Scheffler B.E."/>
            <person name="Stack J.C."/>
            <person name="Feltus F.A."/>
            <person name="Mustiga G.M."/>
            <person name="Amores F."/>
            <person name="Phillips W."/>
            <person name="Marelli J.P."/>
            <person name="May G.D."/>
            <person name="Shapiro H."/>
            <person name="Ma J."/>
            <person name="Bustamante C.D."/>
            <person name="Schnell R.J."/>
            <person name="Main D."/>
            <person name="Gilbert D."/>
            <person name="Parida L."/>
            <person name="Kuhn D.N."/>
        </authorList>
    </citation>
    <scope>NUCLEOTIDE SEQUENCE [LARGE SCALE GENOMIC DNA]</scope>
    <source>
        <strain evidence="3">cv. Matina 1-6</strain>
    </source>
</reference>
<dbReference type="Proteomes" id="UP000026915">
    <property type="component" value="Chromosome 8"/>
</dbReference>
<proteinExistence type="predicted"/>
<accession>A0A061FGC2</accession>
<keyword evidence="3" id="KW-1185">Reference proteome</keyword>
<dbReference type="Gramene" id="EOY15963">
    <property type="protein sequence ID" value="EOY15963"/>
    <property type="gene ID" value="TCM_034873"/>
</dbReference>
<dbReference type="EMBL" id="CM001886">
    <property type="protein sequence ID" value="EOY15963.1"/>
    <property type="molecule type" value="Genomic_DNA"/>
</dbReference>
<dbReference type="InParanoid" id="A0A061FGC2"/>
<sequence length="79" mass="8620">MCGTCILAGIQVAGCFKLLLVGDLCATHFRLIQWPSPPDLNVSTQIFQIDASQSVSFLDETKFCMCKLLGCGLIRLNVL</sequence>
<feature type="signal peptide" evidence="1">
    <location>
        <begin position="1"/>
        <end position="15"/>
    </location>
</feature>